<dbReference type="Gene3D" id="2.115.10.20">
    <property type="entry name" value="Glycosyl hydrolase domain, family 43"/>
    <property type="match status" value="1"/>
</dbReference>
<dbReference type="SUPFAM" id="SSF75005">
    <property type="entry name" value="Arabinanase/levansucrase/invertase"/>
    <property type="match status" value="1"/>
</dbReference>
<evidence type="ECO:0000313" key="2">
    <source>
        <dbReference type="Proteomes" id="UP000295807"/>
    </source>
</evidence>
<dbReference type="InterPro" id="IPR023296">
    <property type="entry name" value="Glyco_hydro_beta-prop_sf"/>
</dbReference>
<dbReference type="CDD" id="cd08994">
    <property type="entry name" value="GH43_62_32_68_117_130-like"/>
    <property type="match status" value="1"/>
</dbReference>
<accession>A0A4R3KMV6</accession>
<protein>
    <submittedName>
        <fullName evidence="1">Uncharacterized protein</fullName>
    </submittedName>
</protein>
<evidence type="ECO:0000313" key="1">
    <source>
        <dbReference type="EMBL" id="TCS85437.1"/>
    </source>
</evidence>
<organism evidence="1 2">
    <name type="scientific">Anseongella ginsenosidimutans</name>
    <dbReference type="NCBI Taxonomy" id="496056"/>
    <lineage>
        <taxon>Bacteria</taxon>
        <taxon>Pseudomonadati</taxon>
        <taxon>Bacteroidota</taxon>
        <taxon>Sphingobacteriia</taxon>
        <taxon>Sphingobacteriales</taxon>
        <taxon>Sphingobacteriaceae</taxon>
        <taxon>Anseongella</taxon>
    </lineage>
</organism>
<dbReference type="Proteomes" id="UP000295807">
    <property type="component" value="Unassembled WGS sequence"/>
</dbReference>
<dbReference type="AlphaFoldDB" id="A0A4R3KMV6"/>
<sequence length="547" mass="61570">MLAFLAFFVLLPGARSQFTERERSAEWEGLAFGGRFLDRFLPIPPVGELTADTWGADAVRPRYVDNGVEDGEWSYWGGNALSGTDGKYHLFVCRWREDSPKGHMQWPQSLVVHAVAGNPQGPYQVKETIGPGHNPEVFRLKDGRYVIYVIDGRYVADDLNGPWTYGKFEFDPRDRPIIEGLSNLSFAQREDGSFIMVCRGGGIWFSEDGLSPYYQVSQKSVYPPVEGRFEDPVLWRTGSQYHLIVNDWYGRIAYYLRSPNGVDWKADAGEAYLPGITRYTDGVREDWFKYERLKVLQDSLGRPMQAFFAVIDTLKKEDKPSDRHSSKNLTIPLVTGRQIEILNKNRIAPGTQEIRLRIKAEQGFDPQRNIDLRSLRFGSPEEVDFGRGSKIKSFKSEGKDLILTFHGKNNALSDSSFMAKLLGRTSGGTLLFGYARLHGIDYQPPILSARAPRITVSGSKKVSVAVEVQNFGQTISEKSSVEVRILREGARLGSFKMHLEELEPFQKEVLETAGNLDLEKGENYNAEIVITPRTSGAAVFSAQVRAE</sequence>
<name>A0A4R3KMV6_9SPHI</name>
<comment type="caution">
    <text evidence="1">The sequence shown here is derived from an EMBL/GenBank/DDBJ whole genome shotgun (WGS) entry which is preliminary data.</text>
</comment>
<proteinExistence type="predicted"/>
<gene>
    <name evidence="1" type="ORF">EDD80_1129</name>
</gene>
<keyword evidence="2" id="KW-1185">Reference proteome</keyword>
<dbReference type="EMBL" id="SMAD01000012">
    <property type="protein sequence ID" value="TCS85437.1"/>
    <property type="molecule type" value="Genomic_DNA"/>
</dbReference>
<reference evidence="1 2" key="1">
    <citation type="submission" date="2019-03" db="EMBL/GenBank/DDBJ databases">
        <title>Genomic Encyclopedia of Type Strains, Phase IV (KMG-IV): sequencing the most valuable type-strain genomes for metagenomic binning, comparative biology and taxonomic classification.</title>
        <authorList>
            <person name="Goeker M."/>
        </authorList>
    </citation>
    <scope>NUCLEOTIDE SEQUENCE [LARGE SCALE GENOMIC DNA]</scope>
    <source>
        <strain evidence="1 2">DSM 21100</strain>
    </source>
</reference>